<sequence>MADHWDDHTYFQDSPKFKRKRTGKSCCVAECCNKISDGVSIHGFPTNPSLRRQWINFVKTCRADFTAPTANSVICEKHFSADCYPLQYRLREEMGIRVTKKDLLPGSVPTIQKCFTPATSTNGSTIGTDSTVTSVASQSQTTCTVVTTTRKRPLVSCTVQPVTSKPRTAYAKREHQRVRIKM</sequence>
<keyword evidence="4 5" id="KW-0238">DNA-binding</keyword>
<proteinExistence type="predicted"/>
<keyword evidence="2 5" id="KW-0863">Zinc-finger</keyword>
<keyword evidence="1" id="KW-0479">Metal-binding</keyword>
<dbReference type="InterPro" id="IPR038441">
    <property type="entry name" value="THAP_Znf_sf"/>
</dbReference>
<dbReference type="EMBL" id="JACVVK020000195">
    <property type="protein sequence ID" value="KAK7485401.1"/>
    <property type="molecule type" value="Genomic_DNA"/>
</dbReference>
<dbReference type="SMART" id="SM00692">
    <property type="entry name" value="DM3"/>
    <property type="match status" value="1"/>
</dbReference>
<dbReference type="InterPro" id="IPR006612">
    <property type="entry name" value="THAP_Znf"/>
</dbReference>
<dbReference type="PANTHER" id="PTHR46600">
    <property type="entry name" value="THAP DOMAIN-CONTAINING"/>
    <property type="match status" value="1"/>
</dbReference>
<evidence type="ECO:0000313" key="7">
    <source>
        <dbReference type="EMBL" id="KAK7485401.1"/>
    </source>
</evidence>
<dbReference type="Gene3D" id="6.20.210.20">
    <property type="entry name" value="THAP domain"/>
    <property type="match status" value="1"/>
</dbReference>
<evidence type="ECO:0000313" key="8">
    <source>
        <dbReference type="Proteomes" id="UP001519460"/>
    </source>
</evidence>
<dbReference type="SMART" id="SM00980">
    <property type="entry name" value="THAP"/>
    <property type="match status" value="1"/>
</dbReference>
<feature type="domain" description="THAP-type" evidence="6">
    <location>
        <begin position="22"/>
        <end position="112"/>
    </location>
</feature>
<evidence type="ECO:0000256" key="1">
    <source>
        <dbReference type="ARBA" id="ARBA00022723"/>
    </source>
</evidence>
<dbReference type="PANTHER" id="PTHR46600:SF11">
    <property type="entry name" value="THAP DOMAIN-CONTAINING PROTEIN 10"/>
    <property type="match status" value="1"/>
</dbReference>
<evidence type="ECO:0000256" key="4">
    <source>
        <dbReference type="ARBA" id="ARBA00023125"/>
    </source>
</evidence>
<gene>
    <name evidence="7" type="ORF">BaRGS_00023349</name>
</gene>
<evidence type="ECO:0000256" key="5">
    <source>
        <dbReference type="PROSITE-ProRule" id="PRU00309"/>
    </source>
</evidence>
<keyword evidence="8" id="KW-1185">Reference proteome</keyword>
<name>A0ABD0KE66_9CAEN</name>
<comment type="caution">
    <text evidence="7">The sequence shown here is derived from an EMBL/GenBank/DDBJ whole genome shotgun (WGS) entry which is preliminary data.</text>
</comment>
<dbReference type="GO" id="GO:0003677">
    <property type="term" value="F:DNA binding"/>
    <property type="evidence" value="ECO:0007669"/>
    <property type="project" value="UniProtKB-UniRule"/>
</dbReference>
<protein>
    <recommendedName>
        <fullName evidence="6">THAP-type domain-containing protein</fullName>
    </recommendedName>
</protein>
<dbReference type="GO" id="GO:0008270">
    <property type="term" value="F:zinc ion binding"/>
    <property type="evidence" value="ECO:0007669"/>
    <property type="project" value="UniProtKB-KW"/>
</dbReference>
<accession>A0ABD0KE66</accession>
<dbReference type="InterPro" id="IPR026516">
    <property type="entry name" value="THAP1/10"/>
</dbReference>
<evidence type="ECO:0000259" key="6">
    <source>
        <dbReference type="PROSITE" id="PS50950"/>
    </source>
</evidence>
<dbReference type="Proteomes" id="UP001519460">
    <property type="component" value="Unassembled WGS sequence"/>
</dbReference>
<organism evidence="7 8">
    <name type="scientific">Batillaria attramentaria</name>
    <dbReference type="NCBI Taxonomy" id="370345"/>
    <lineage>
        <taxon>Eukaryota</taxon>
        <taxon>Metazoa</taxon>
        <taxon>Spiralia</taxon>
        <taxon>Lophotrochozoa</taxon>
        <taxon>Mollusca</taxon>
        <taxon>Gastropoda</taxon>
        <taxon>Caenogastropoda</taxon>
        <taxon>Sorbeoconcha</taxon>
        <taxon>Cerithioidea</taxon>
        <taxon>Batillariidae</taxon>
        <taxon>Batillaria</taxon>
    </lineage>
</organism>
<evidence type="ECO:0000256" key="3">
    <source>
        <dbReference type="ARBA" id="ARBA00022833"/>
    </source>
</evidence>
<evidence type="ECO:0000256" key="2">
    <source>
        <dbReference type="ARBA" id="ARBA00022771"/>
    </source>
</evidence>
<dbReference type="Pfam" id="PF05485">
    <property type="entry name" value="THAP"/>
    <property type="match status" value="1"/>
</dbReference>
<dbReference type="AlphaFoldDB" id="A0ABD0KE66"/>
<dbReference type="PROSITE" id="PS50950">
    <property type="entry name" value="ZF_THAP"/>
    <property type="match status" value="1"/>
</dbReference>
<keyword evidence="3" id="KW-0862">Zinc</keyword>
<dbReference type="SUPFAM" id="SSF57716">
    <property type="entry name" value="Glucocorticoid receptor-like (DNA-binding domain)"/>
    <property type="match status" value="1"/>
</dbReference>
<reference evidence="7 8" key="1">
    <citation type="journal article" date="2023" name="Sci. Data">
        <title>Genome assembly of the Korean intertidal mud-creeper Batillaria attramentaria.</title>
        <authorList>
            <person name="Patra A.K."/>
            <person name="Ho P.T."/>
            <person name="Jun S."/>
            <person name="Lee S.J."/>
            <person name="Kim Y."/>
            <person name="Won Y.J."/>
        </authorList>
    </citation>
    <scope>NUCLEOTIDE SEQUENCE [LARGE SCALE GENOMIC DNA]</scope>
    <source>
        <strain evidence="7">Wonlab-2016</strain>
    </source>
</reference>